<dbReference type="Proteomes" id="UP001596388">
    <property type="component" value="Unassembled WGS sequence"/>
</dbReference>
<dbReference type="AlphaFoldDB" id="A0ABD5X328"/>
<dbReference type="Gene3D" id="3.40.50.620">
    <property type="entry name" value="HUPs"/>
    <property type="match status" value="1"/>
</dbReference>
<dbReference type="InterPro" id="IPR006016">
    <property type="entry name" value="UspA"/>
</dbReference>
<organism evidence="2 3">
    <name type="scientific">Halobaculum marinum</name>
    <dbReference type="NCBI Taxonomy" id="3031996"/>
    <lineage>
        <taxon>Archaea</taxon>
        <taxon>Methanobacteriati</taxon>
        <taxon>Methanobacteriota</taxon>
        <taxon>Stenosarchaea group</taxon>
        <taxon>Halobacteria</taxon>
        <taxon>Halobacteriales</taxon>
        <taxon>Haloferacaceae</taxon>
        <taxon>Halobaculum</taxon>
    </lineage>
</organism>
<name>A0ABD5X328_9EURY</name>
<evidence type="ECO:0000259" key="1">
    <source>
        <dbReference type="Pfam" id="PF00582"/>
    </source>
</evidence>
<sequence length="167" mass="17374">MATEVSNLGDRPGEAVGAAGGGAFGRVDRILLAVEGDTDERVREVALSLAATHGASVDALSVVPMDVSIDHWDMVVERREDEAAAALDAVGDAGELLDVPVDKNLRYGTPAEEIGLYADGNDVDMVVVGEPDKGRLGRLLSPTNVANDVRNATTMPVVSVPPASKNE</sequence>
<dbReference type="SUPFAM" id="SSF52402">
    <property type="entry name" value="Adenine nucleotide alpha hydrolases-like"/>
    <property type="match status" value="1"/>
</dbReference>
<accession>A0ABD5X328</accession>
<dbReference type="RefSeq" id="WP_276237319.1">
    <property type="nucleotide sequence ID" value="NZ_CP119989.1"/>
</dbReference>
<dbReference type="Pfam" id="PF00582">
    <property type="entry name" value="Usp"/>
    <property type="match status" value="1"/>
</dbReference>
<reference evidence="2 3" key="1">
    <citation type="journal article" date="2019" name="Int. J. Syst. Evol. Microbiol.">
        <title>The Global Catalogue of Microorganisms (GCM) 10K type strain sequencing project: providing services to taxonomists for standard genome sequencing and annotation.</title>
        <authorList>
            <consortium name="The Broad Institute Genomics Platform"/>
            <consortium name="The Broad Institute Genome Sequencing Center for Infectious Disease"/>
            <person name="Wu L."/>
            <person name="Ma J."/>
        </authorList>
    </citation>
    <scope>NUCLEOTIDE SEQUENCE [LARGE SCALE GENOMIC DNA]</scope>
    <source>
        <strain evidence="2 3">DT55</strain>
    </source>
</reference>
<evidence type="ECO:0000313" key="2">
    <source>
        <dbReference type="EMBL" id="MFC7098179.1"/>
    </source>
</evidence>
<gene>
    <name evidence="2" type="ORF">ACFQKD_12785</name>
</gene>
<keyword evidence="3" id="KW-1185">Reference proteome</keyword>
<dbReference type="EMBL" id="JBHTAG010000003">
    <property type="protein sequence ID" value="MFC7098179.1"/>
    <property type="molecule type" value="Genomic_DNA"/>
</dbReference>
<dbReference type="CDD" id="cd00293">
    <property type="entry name" value="USP-like"/>
    <property type="match status" value="1"/>
</dbReference>
<dbReference type="InterPro" id="IPR014729">
    <property type="entry name" value="Rossmann-like_a/b/a_fold"/>
</dbReference>
<proteinExistence type="predicted"/>
<comment type="caution">
    <text evidence="2">The sequence shown here is derived from an EMBL/GenBank/DDBJ whole genome shotgun (WGS) entry which is preliminary data.</text>
</comment>
<feature type="domain" description="UspA" evidence="1">
    <location>
        <begin position="28"/>
        <end position="161"/>
    </location>
</feature>
<evidence type="ECO:0000313" key="3">
    <source>
        <dbReference type="Proteomes" id="UP001596388"/>
    </source>
</evidence>
<dbReference type="GeneID" id="79270898"/>
<protein>
    <submittedName>
        <fullName evidence="2">Universal stress protein</fullName>
    </submittedName>
</protein>